<dbReference type="GO" id="GO:0016567">
    <property type="term" value="P:protein ubiquitination"/>
    <property type="evidence" value="ECO:0007669"/>
    <property type="project" value="TreeGrafter"/>
</dbReference>
<dbReference type="PANTHER" id="PTHR14255">
    <property type="entry name" value="CEREBLON"/>
    <property type="match status" value="1"/>
</dbReference>
<comment type="caution">
    <text evidence="8">The sequence shown here is derived from an EMBL/GenBank/DDBJ whole genome shotgun (WGS) entry which is preliminary data.</text>
</comment>
<protein>
    <recommendedName>
        <fullName evidence="10">Sulfite exporter TauE/SafE</fullName>
    </recommendedName>
</protein>
<evidence type="ECO:0000256" key="2">
    <source>
        <dbReference type="ARBA" id="ARBA00022692"/>
    </source>
</evidence>
<feature type="transmembrane region" description="Helical" evidence="6">
    <location>
        <begin position="524"/>
        <end position="545"/>
    </location>
</feature>
<evidence type="ECO:0000256" key="4">
    <source>
        <dbReference type="ARBA" id="ARBA00023136"/>
    </source>
</evidence>
<name>A0AB34KC38_PRYPA</name>
<dbReference type="GO" id="GO:0031464">
    <property type="term" value="C:Cul4A-RING E3 ubiquitin ligase complex"/>
    <property type="evidence" value="ECO:0007669"/>
    <property type="project" value="TreeGrafter"/>
</dbReference>
<feature type="region of interest" description="Disordered" evidence="5">
    <location>
        <begin position="305"/>
        <end position="330"/>
    </location>
</feature>
<feature type="transmembrane region" description="Helical" evidence="6">
    <location>
        <begin position="240"/>
        <end position="262"/>
    </location>
</feature>
<evidence type="ECO:0000256" key="1">
    <source>
        <dbReference type="ARBA" id="ARBA00004141"/>
    </source>
</evidence>
<dbReference type="AlphaFoldDB" id="A0AB34KC38"/>
<feature type="transmembrane region" description="Helical" evidence="6">
    <location>
        <begin position="209"/>
        <end position="228"/>
    </location>
</feature>
<keyword evidence="9" id="KW-1185">Reference proteome</keyword>
<evidence type="ECO:0000313" key="8">
    <source>
        <dbReference type="EMBL" id="KAL1530561.1"/>
    </source>
</evidence>
<reference evidence="8 9" key="1">
    <citation type="journal article" date="2024" name="Science">
        <title>Giant polyketide synthase enzymes in the biosynthesis of giant marine polyether toxins.</title>
        <authorList>
            <person name="Fallon T.R."/>
            <person name="Shende V.V."/>
            <person name="Wierzbicki I.H."/>
            <person name="Pendleton A.L."/>
            <person name="Watervoot N.F."/>
            <person name="Auber R.P."/>
            <person name="Gonzalez D.J."/>
            <person name="Wisecaver J.H."/>
            <person name="Moore B.S."/>
        </authorList>
    </citation>
    <scope>NUCLEOTIDE SEQUENCE [LARGE SCALE GENOMIC DNA]</scope>
    <source>
        <strain evidence="8 9">12B1</strain>
    </source>
</reference>
<dbReference type="EMBL" id="JBGBPQ010000001">
    <property type="protein sequence ID" value="KAL1530561.1"/>
    <property type="molecule type" value="Genomic_DNA"/>
</dbReference>
<evidence type="ECO:0000256" key="5">
    <source>
        <dbReference type="SAM" id="MobiDB-lite"/>
    </source>
</evidence>
<keyword evidence="7" id="KW-0732">Signal</keyword>
<feature type="transmembrane region" description="Helical" evidence="6">
    <location>
        <begin position="466"/>
        <end position="488"/>
    </location>
</feature>
<sequence>MPAAPLLLALLLPSVHAFGRLLNTSSPEVCSKAVGVCACSQLAPGCGWCSSTKSCRPSSECTTTCRECPASHKTCRKSCLRHCVDTCALMTTVCGCSELDGCGWCSHAPRGEQCQPYPECSTTCDECDPSCSNHKYCAEKCFTRFRMQPDFRPAEEASLYGLRKQDLYTACATFTATVLASAAGIGGGSLLVPIFTLLGGFTEHEAIPLSKATIFGSSAFSVFGFMLWRRHPIAQHRTLIDYNVAALLIPPMLLGVTVGVYVNKMCPNWLIMVLAAAMCAYTGRRTVKQAFQKWKQESLKAERNRSDEAVPLRELDSGGSMDEQAEEEEPVPLEPLLPPASIFSILRAWVVVFSLGLLKGGHGAPSILGLQCGSPIFFLVVAANVPILVGLTQLARRTLLLKAQADDAKGIRRVKGDVVWDLATANYWCGFIGVSSIGAGMLGLGGGQIIKPVFNELDLLQEVSSATAALMMLFMSSTTVTQFILFGALETKFALFYGAVGALGSIVGNQAAKTVLDRTGRPSIGIFLLGFLLLGSGALMVVSGVPRLMQTGFTSFRPLCGRVGAAERTHD</sequence>
<keyword evidence="3 6" id="KW-1133">Transmembrane helix</keyword>
<feature type="chain" id="PRO_5044313851" description="Sulfite exporter TauE/SafE" evidence="7">
    <location>
        <begin position="18"/>
        <end position="571"/>
    </location>
</feature>
<keyword evidence="2 6" id="KW-0812">Transmembrane</keyword>
<feature type="transmembrane region" description="Helical" evidence="6">
    <location>
        <begin position="174"/>
        <end position="197"/>
    </location>
</feature>
<dbReference type="PANTHER" id="PTHR14255:SF3">
    <property type="entry name" value="SULFITE EXPORTER TAUE_SAFE FAMILY PROTEIN 5-RELATED"/>
    <property type="match status" value="1"/>
</dbReference>
<evidence type="ECO:0000256" key="6">
    <source>
        <dbReference type="SAM" id="Phobius"/>
    </source>
</evidence>
<evidence type="ECO:0008006" key="10">
    <source>
        <dbReference type="Google" id="ProtNLM"/>
    </source>
</evidence>
<evidence type="ECO:0000256" key="3">
    <source>
        <dbReference type="ARBA" id="ARBA00022989"/>
    </source>
</evidence>
<evidence type="ECO:0000256" key="7">
    <source>
        <dbReference type="SAM" id="SignalP"/>
    </source>
</evidence>
<dbReference type="InterPro" id="IPR002781">
    <property type="entry name" value="TM_pro_TauE-like"/>
</dbReference>
<feature type="signal peptide" evidence="7">
    <location>
        <begin position="1"/>
        <end position="17"/>
    </location>
</feature>
<comment type="subcellular location">
    <subcellularLocation>
        <location evidence="1">Membrane</location>
        <topology evidence="1">Multi-pass membrane protein</topology>
    </subcellularLocation>
</comment>
<proteinExistence type="predicted"/>
<feature type="transmembrane region" description="Helical" evidence="6">
    <location>
        <begin position="494"/>
        <end position="512"/>
    </location>
</feature>
<accession>A0AB34KC38</accession>
<dbReference type="Pfam" id="PF01925">
    <property type="entry name" value="TauE"/>
    <property type="match status" value="1"/>
</dbReference>
<feature type="transmembrane region" description="Helical" evidence="6">
    <location>
        <begin position="370"/>
        <end position="391"/>
    </location>
</feature>
<gene>
    <name evidence="8" type="ORF">AB1Y20_001462</name>
</gene>
<dbReference type="GO" id="GO:0016020">
    <property type="term" value="C:membrane"/>
    <property type="evidence" value="ECO:0007669"/>
    <property type="project" value="UniProtKB-SubCell"/>
</dbReference>
<feature type="transmembrane region" description="Helical" evidence="6">
    <location>
        <begin position="425"/>
        <end position="445"/>
    </location>
</feature>
<keyword evidence="4 6" id="KW-0472">Membrane</keyword>
<evidence type="ECO:0000313" key="9">
    <source>
        <dbReference type="Proteomes" id="UP001515480"/>
    </source>
</evidence>
<organism evidence="8 9">
    <name type="scientific">Prymnesium parvum</name>
    <name type="common">Toxic golden alga</name>
    <dbReference type="NCBI Taxonomy" id="97485"/>
    <lineage>
        <taxon>Eukaryota</taxon>
        <taxon>Haptista</taxon>
        <taxon>Haptophyta</taxon>
        <taxon>Prymnesiophyceae</taxon>
        <taxon>Prymnesiales</taxon>
        <taxon>Prymnesiaceae</taxon>
        <taxon>Prymnesium</taxon>
    </lineage>
</organism>
<feature type="compositionally biased region" description="Basic and acidic residues" evidence="5">
    <location>
        <begin position="305"/>
        <end position="316"/>
    </location>
</feature>
<dbReference type="Proteomes" id="UP001515480">
    <property type="component" value="Unassembled WGS sequence"/>
</dbReference>